<sequence>MEEPQEVERPDILQHDQRDLRDRYEMHFMKIRRIWSSLDKAGKERLIRAGLADGNLPKDSTDKSLGNSWRLVPEWNLKDLAESGSDFVLDMISHRATTSLPEQFIQGVDGGPGDGEVVFELMGNNEIEQIQCRCPNEFTLFANGPDYGSYCTIRDPGERFEKVSEIVSPYGFLTKALLTLVHYILDKVFNQDEIPRFLKAETATLQALSSLTIAPRQARISLEALSARALEQVTTLKDHLNHYRAEPEGFMGVVNSWYLSQPDSVPDEDDVTLPLASTSASTSAFECLQNAAIGINVWSFINTVLQALIEGPNDRAYSATLLQELANLSQAEYQRVQGIFKRHVQKTDGCRHFTRVEDVDDNGTGRIVMTTKPETLTRANPCLHYRLRLCQSKTDAADAVDWIQKLDSFLKVNDPERHEISDAEKDAFGDLTVTVSFIKALSASVTLPRTHPTKGRHYLTKLRALVNEVDTWKSELDLANYLVPVEKLVRPGMTENALNSLNEFIVNKCDSDLEALYSEMAQECLTDLHPKPKGQKQESSIPHASSSALPESTPPRLSIEQPKEKIKTRPEQPAGPITPPPEAPIARPEPVDPKIIKVKAASFRVFSTLYPGAEARGSINWTAFAAAMVDVGFSIAPTTGSIFSFEPPAYLDIKQSVNIHRPHESAVEGYLIRIWAKRLRDTYGWGRDTFEIA</sequence>
<dbReference type="VEuPathDB" id="FungiDB:BO71DRAFT_333764"/>
<evidence type="ECO:0000313" key="2">
    <source>
        <dbReference type="EMBL" id="PYH90739.1"/>
    </source>
</evidence>
<evidence type="ECO:0000256" key="1">
    <source>
        <dbReference type="SAM" id="MobiDB-lite"/>
    </source>
</evidence>
<feature type="region of interest" description="Disordered" evidence="1">
    <location>
        <begin position="529"/>
        <end position="589"/>
    </location>
</feature>
<gene>
    <name evidence="2" type="ORF">BO71DRAFT_333764</name>
</gene>
<dbReference type="OrthoDB" id="2922289at2759"/>
<keyword evidence="3" id="KW-1185">Reference proteome</keyword>
<protein>
    <recommendedName>
        <fullName evidence="4">Ipa protein</fullName>
    </recommendedName>
</protein>
<organism evidence="2 3">
    <name type="scientific">Aspergillus ellipticus CBS 707.79</name>
    <dbReference type="NCBI Taxonomy" id="1448320"/>
    <lineage>
        <taxon>Eukaryota</taxon>
        <taxon>Fungi</taxon>
        <taxon>Dikarya</taxon>
        <taxon>Ascomycota</taxon>
        <taxon>Pezizomycotina</taxon>
        <taxon>Eurotiomycetes</taxon>
        <taxon>Eurotiomycetidae</taxon>
        <taxon>Eurotiales</taxon>
        <taxon>Aspergillaceae</taxon>
        <taxon>Aspergillus</taxon>
        <taxon>Aspergillus subgen. Circumdati</taxon>
    </lineage>
</organism>
<name>A0A319D133_9EURO</name>
<dbReference type="PANTHER" id="PTHR40788">
    <property type="entry name" value="CLR5 DOMAIN-CONTAINING PROTEIN-RELATED"/>
    <property type="match status" value="1"/>
</dbReference>
<accession>A0A319D133</accession>
<dbReference type="EMBL" id="KZ825969">
    <property type="protein sequence ID" value="PYH90739.1"/>
    <property type="molecule type" value="Genomic_DNA"/>
</dbReference>
<feature type="compositionally biased region" description="Polar residues" evidence="1">
    <location>
        <begin position="537"/>
        <end position="550"/>
    </location>
</feature>
<evidence type="ECO:0008006" key="4">
    <source>
        <dbReference type="Google" id="ProtNLM"/>
    </source>
</evidence>
<reference evidence="2 3" key="1">
    <citation type="submission" date="2018-02" db="EMBL/GenBank/DDBJ databases">
        <title>The genomes of Aspergillus section Nigri reveals drivers in fungal speciation.</title>
        <authorList>
            <consortium name="DOE Joint Genome Institute"/>
            <person name="Vesth T.C."/>
            <person name="Nybo J."/>
            <person name="Theobald S."/>
            <person name="Brandl J."/>
            <person name="Frisvad J.C."/>
            <person name="Nielsen K.F."/>
            <person name="Lyhne E.K."/>
            <person name="Kogle M.E."/>
            <person name="Kuo A."/>
            <person name="Riley R."/>
            <person name="Clum A."/>
            <person name="Nolan M."/>
            <person name="Lipzen A."/>
            <person name="Salamov A."/>
            <person name="Henrissat B."/>
            <person name="Wiebenga A."/>
            <person name="De vries R.P."/>
            <person name="Grigoriev I.V."/>
            <person name="Mortensen U.H."/>
            <person name="Andersen M.R."/>
            <person name="Baker S.E."/>
        </authorList>
    </citation>
    <scope>NUCLEOTIDE SEQUENCE [LARGE SCALE GENOMIC DNA]</scope>
    <source>
        <strain evidence="2 3">CBS 707.79</strain>
    </source>
</reference>
<feature type="compositionally biased region" description="Basic and acidic residues" evidence="1">
    <location>
        <begin position="561"/>
        <end position="570"/>
    </location>
</feature>
<evidence type="ECO:0000313" key="3">
    <source>
        <dbReference type="Proteomes" id="UP000247810"/>
    </source>
</evidence>
<proteinExistence type="predicted"/>
<dbReference type="Proteomes" id="UP000247810">
    <property type="component" value="Unassembled WGS sequence"/>
</dbReference>
<dbReference type="STRING" id="1448320.A0A319D133"/>
<dbReference type="AlphaFoldDB" id="A0A319D133"/>
<dbReference type="PANTHER" id="PTHR40788:SF1">
    <property type="entry name" value="IPA PROTEIN"/>
    <property type="match status" value="1"/>
</dbReference>